<dbReference type="InterPro" id="IPR021440">
    <property type="entry name" value="DUF3089"/>
</dbReference>
<dbReference type="SUPFAM" id="SSF53474">
    <property type="entry name" value="alpha/beta-Hydrolases"/>
    <property type="match status" value="1"/>
</dbReference>
<name>A0A5D6V0M9_9BACT</name>
<dbReference type="InterPro" id="IPR029058">
    <property type="entry name" value="AB_hydrolase_fold"/>
</dbReference>
<dbReference type="Pfam" id="PF11288">
    <property type="entry name" value="DUF3089"/>
    <property type="match status" value="1"/>
</dbReference>
<protein>
    <submittedName>
        <fullName evidence="1">DUF3089 domain-containing protein</fullName>
    </submittedName>
</protein>
<dbReference type="EMBL" id="VTHL01000009">
    <property type="protein sequence ID" value="TYZ09651.1"/>
    <property type="molecule type" value="Genomic_DNA"/>
</dbReference>
<comment type="caution">
    <text evidence="1">The sequence shown here is derived from an EMBL/GenBank/DDBJ whole genome shotgun (WGS) entry which is preliminary data.</text>
</comment>
<reference evidence="1 2" key="1">
    <citation type="submission" date="2019-08" db="EMBL/GenBank/DDBJ databases">
        <authorList>
            <person name="Seo M.-J."/>
        </authorList>
    </citation>
    <scope>NUCLEOTIDE SEQUENCE [LARGE SCALE GENOMIC DNA]</scope>
    <source>
        <strain evidence="1 2">KIGAM108</strain>
    </source>
</reference>
<dbReference type="Proteomes" id="UP000322791">
    <property type="component" value="Unassembled WGS sequence"/>
</dbReference>
<organism evidence="1 2">
    <name type="scientific">Hymenobacter lutimineralis</name>
    <dbReference type="NCBI Taxonomy" id="2606448"/>
    <lineage>
        <taxon>Bacteria</taxon>
        <taxon>Pseudomonadati</taxon>
        <taxon>Bacteroidota</taxon>
        <taxon>Cytophagia</taxon>
        <taxon>Cytophagales</taxon>
        <taxon>Hymenobacteraceae</taxon>
        <taxon>Hymenobacter</taxon>
    </lineage>
</organism>
<sequence length="348" mass="38649">MYSVSKRGAGLSLLLAAVLAGCSINVIRPKQTFTATVPAAPDYSRPGSWAALPTMRDSADAHPAHTAFRDQQATAPADVFFLHLTTLIQPKSWNGDLADKVLNKFTDQFSIRTQASVFNAAGRIYAPRYRQAALFSFFDSTANARNAQELAYQDVKKAFQYYLANYNQGRPIILAGHSQGSFHARRLLKEFFDNDPKLRRQLVAAYLVGFSVNPKEYQTLQPCPDSLATGCYVSWNAASWGKEYPPYVGSAVVNPLTWTTDTAAAPASLNRGSVPYGFDRLDTAAVDAKIHDGILWVHPPKPGGYVRFLLPGHAELRHSFHIVDYGMFYQSVRRNAVARVQAWEQRQK</sequence>
<dbReference type="AlphaFoldDB" id="A0A5D6V0M9"/>
<proteinExistence type="predicted"/>
<accession>A0A5D6V0M9</accession>
<keyword evidence="2" id="KW-1185">Reference proteome</keyword>
<evidence type="ECO:0000313" key="2">
    <source>
        <dbReference type="Proteomes" id="UP000322791"/>
    </source>
</evidence>
<dbReference type="PROSITE" id="PS51257">
    <property type="entry name" value="PROKAR_LIPOPROTEIN"/>
    <property type="match status" value="1"/>
</dbReference>
<evidence type="ECO:0000313" key="1">
    <source>
        <dbReference type="EMBL" id="TYZ09651.1"/>
    </source>
</evidence>
<gene>
    <name evidence="1" type="ORF">FY528_10445</name>
</gene>
<dbReference type="Gene3D" id="3.40.50.1820">
    <property type="entry name" value="alpha/beta hydrolase"/>
    <property type="match status" value="1"/>
</dbReference>